<accession>A0ABR3J4D6</accession>
<evidence type="ECO:0000313" key="3">
    <source>
        <dbReference type="Proteomes" id="UP001556367"/>
    </source>
</evidence>
<dbReference type="EMBL" id="JASNQZ010000011">
    <property type="protein sequence ID" value="KAL0950497.1"/>
    <property type="molecule type" value="Genomic_DNA"/>
</dbReference>
<reference evidence="3" key="1">
    <citation type="submission" date="2024-06" db="EMBL/GenBank/DDBJ databases">
        <title>Multi-omics analyses provide insights into the biosynthesis of the anticancer antibiotic pleurotin in Hohenbuehelia grisea.</title>
        <authorList>
            <person name="Weaver J.A."/>
            <person name="Alberti F."/>
        </authorList>
    </citation>
    <scope>NUCLEOTIDE SEQUENCE [LARGE SCALE GENOMIC DNA]</scope>
    <source>
        <strain evidence="3">T-177</strain>
    </source>
</reference>
<gene>
    <name evidence="2" type="ORF">HGRIS_007305</name>
</gene>
<proteinExistence type="predicted"/>
<evidence type="ECO:0000313" key="2">
    <source>
        <dbReference type="EMBL" id="KAL0950497.1"/>
    </source>
</evidence>
<dbReference type="Proteomes" id="UP001556367">
    <property type="component" value="Unassembled WGS sequence"/>
</dbReference>
<name>A0ABR3J4D6_9AGAR</name>
<protein>
    <submittedName>
        <fullName evidence="2">Uncharacterized protein</fullName>
    </submittedName>
</protein>
<keyword evidence="3" id="KW-1185">Reference proteome</keyword>
<sequence>MGLTYKLQNRPISPNPNTSVSEPSLTNIPHEKLVNAIKAFLRIEPGVEATPENVEIFDLINKYFNPAVTLEPAQIQLLYRTINKRLMLSAGSTLAEEYIEDLGIAPFPRYDDFVFSRWRAAVPHDQLELFQHTIEIVRRSELFKELPGEHHFAGKATHYIAAAFAEKGIQPEAVVDRIYAVTRGSRHDAIATGLWYA</sequence>
<evidence type="ECO:0000256" key="1">
    <source>
        <dbReference type="SAM" id="MobiDB-lite"/>
    </source>
</evidence>
<comment type="caution">
    <text evidence="2">The sequence shown here is derived from an EMBL/GenBank/DDBJ whole genome shotgun (WGS) entry which is preliminary data.</text>
</comment>
<feature type="region of interest" description="Disordered" evidence="1">
    <location>
        <begin position="1"/>
        <end position="25"/>
    </location>
</feature>
<organism evidence="2 3">
    <name type="scientific">Hohenbuehelia grisea</name>
    <dbReference type="NCBI Taxonomy" id="104357"/>
    <lineage>
        <taxon>Eukaryota</taxon>
        <taxon>Fungi</taxon>
        <taxon>Dikarya</taxon>
        <taxon>Basidiomycota</taxon>
        <taxon>Agaricomycotina</taxon>
        <taxon>Agaricomycetes</taxon>
        <taxon>Agaricomycetidae</taxon>
        <taxon>Agaricales</taxon>
        <taxon>Pleurotineae</taxon>
        <taxon>Pleurotaceae</taxon>
        <taxon>Hohenbuehelia</taxon>
    </lineage>
</organism>